<evidence type="ECO:0000313" key="2">
    <source>
        <dbReference type="EMBL" id="MFC4820095.1"/>
    </source>
</evidence>
<evidence type="ECO:0000313" key="3">
    <source>
        <dbReference type="Proteomes" id="UP001595886"/>
    </source>
</evidence>
<sequence length="267" mass="28969">MEVTAAAGPVSRRRPAQRRPRNLTNAAVMKMSPSKEFPASMRPLLLLALGVFLGGCASESELRKAARDRSNSAIEQLDRQPSCCEALSGLRYEKLSPGRTSGNFPSASAQVRPFPAGRSYFMAVEVPQQRQPAVINVRSEMLGGGRGSMATVFVPSVIALDGDFAPVAAPKELGLCFRRGWSKKDVGYFSSLEVDASRVRYLVFFTDRSRLQDSVPYDSSATTAGLGFVVNTNVSYELPRSPDGQLDVWLEGATDSLGGLPERCRSR</sequence>
<dbReference type="EMBL" id="JBHSHD010000006">
    <property type="protein sequence ID" value="MFC4820095.1"/>
    <property type="molecule type" value="Genomic_DNA"/>
</dbReference>
<feature type="region of interest" description="Disordered" evidence="1">
    <location>
        <begin position="1"/>
        <end position="22"/>
    </location>
</feature>
<accession>A0ABV9QSU9</accession>
<protein>
    <recommendedName>
        <fullName evidence="4">Lipoprotein</fullName>
    </recommendedName>
</protein>
<feature type="compositionally biased region" description="Basic residues" evidence="1">
    <location>
        <begin position="11"/>
        <end position="21"/>
    </location>
</feature>
<organism evidence="2 3">
    <name type="scientific">Dokdonella ginsengisoli</name>
    <dbReference type="NCBI Taxonomy" id="363846"/>
    <lineage>
        <taxon>Bacteria</taxon>
        <taxon>Pseudomonadati</taxon>
        <taxon>Pseudomonadota</taxon>
        <taxon>Gammaproteobacteria</taxon>
        <taxon>Lysobacterales</taxon>
        <taxon>Rhodanobacteraceae</taxon>
        <taxon>Dokdonella</taxon>
    </lineage>
</organism>
<comment type="caution">
    <text evidence="2">The sequence shown here is derived from an EMBL/GenBank/DDBJ whole genome shotgun (WGS) entry which is preliminary data.</text>
</comment>
<dbReference type="RefSeq" id="WP_380019921.1">
    <property type="nucleotide sequence ID" value="NZ_JBHSHD010000006.1"/>
</dbReference>
<dbReference type="Proteomes" id="UP001595886">
    <property type="component" value="Unassembled WGS sequence"/>
</dbReference>
<reference evidence="3" key="1">
    <citation type="journal article" date="2019" name="Int. J. Syst. Evol. Microbiol.">
        <title>The Global Catalogue of Microorganisms (GCM) 10K type strain sequencing project: providing services to taxonomists for standard genome sequencing and annotation.</title>
        <authorList>
            <consortium name="The Broad Institute Genomics Platform"/>
            <consortium name="The Broad Institute Genome Sequencing Center for Infectious Disease"/>
            <person name="Wu L."/>
            <person name="Ma J."/>
        </authorList>
    </citation>
    <scope>NUCLEOTIDE SEQUENCE [LARGE SCALE GENOMIC DNA]</scope>
    <source>
        <strain evidence="3">CCUG 30340</strain>
    </source>
</reference>
<keyword evidence="3" id="KW-1185">Reference proteome</keyword>
<evidence type="ECO:0000256" key="1">
    <source>
        <dbReference type="SAM" id="MobiDB-lite"/>
    </source>
</evidence>
<gene>
    <name evidence="2" type="ORF">ACFO6Q_07160</name>
</gene>
<name>A0ABV9QSU9_9GAMM</name>
<evidence type="ECO:0008006" key="4">
    <source>
        <dbReference type="Google" id="ProtNLM"/>
    </source>
</evidence>
<proteinExistence type="predicted"/>